<dbReference type="RefSeq" id="WP_274454748.1">
    <property type="nucleotide sequence ID" value="NZ_CP067097.1"/>
</dbReference>
<proteinExistence type="predicted"/>
<organism evidence="1 2">
    <name type="scientific">Alicyclobacillus cycloheptanicus</name>
    <dbReference type="NCBI Taxonomy" id="1457"/>
    <lineage>
        <taxon>Bacteria</taxon>
        <taxon>Bacillati</taxon>
        <taxon>Bacillota</taxon>
        <taxon>Bacilli</taxon>
        <taxon>Bacillales</taxon>
        <taxon>Alicyclobacillaceae</taxon>
        <taxon>Alicyclobacillus</taxon>
    </lineage>
</organism>
<keyword evidence="2" id="KW-1185">Reference proteome</keyword>
<accession>A0ABT9XIY5</accession>
<evidence type="ECO:0000313" key="1">
    <source>
        <dbReference type="EMBL" id="MDQ0189994.1"/>
    </source>
</evidence>
<comment type="caution">
    <text evidence="1">The sequence shown here is derived from an EMBL/GenBank/DDBJ whole genome shotgun (WGS) entry which is preliminary data.</text>
</comment>
<protein>
    <submittedName>
        <fullName evidence="1">Anti-sigma factor RsiW</fullName>
    </submittedName>
</protein>
<name>A0ABT9XIY5_9BACL</name>
<dbReference type="EMBL" id="JAUSTP010000013">
    <property type="protein sequence ID" value="MDQ0189994.1"/>
    <property type="molecule type" value="Genomic_DNA"/>
</dbReference>
<evidence type="ECO:0000313" key="2">
    <source>
        <dbReference type="Proteomes" id="UP001232973"/>
    </source>
</evidence>
<gene>
    <name evidence="1" type="ORF">J2S03_001857</name>
</gene>
<sequence>MKLSIPSIGRAWAFENGHYAVVVVEAGNVPIDPTAYRELPTRHGVGLYQWSDGASTLSYSDAGKRIWIAGNIKQEDSQRFANRLPEVTSAFFPLRSQSGN</sequence>
<dbReference type="Proteomes" id="UP001232973">
    <property type="component" value="Unassembled WGS sequence"/>
</dbReference>
<reference evidence="1 2" key="1">
    <citation type="submission" date="2023-07" db="EMBL/GenBank/DDBJ databases">
        <title>Genomic Encyclopedia of Type Strains, Phase IV (KMG-IV): sequencing the most valuable type-strain genomes for metagenomic binning, comparative biology and taxonomic classification.</title>
        <authorList>
            <person name="Goeker M."/>
        </authorList>
    </citation>
    <scope>NUCLEOTIDE SEQUENCE [LARGE SCALE GENOMIC DNA]</scope>
    <source>
        <strain evidence="1 2">DSM 4006</strain>
    </source>
</reference>